<keyword evidence="1" id="KW-1133">Transmembrane helix</keyword>
<keyword evidence="1" id="KW-0472">Membrane</keyword>
<dbReference type="RefSeq" id="WP_145094350.1">
    <property type="nucleotide sequence ID" value="NZ_CP036274.1"/>
</dbReference>
<dbReference type="KEGG" id="aagg:ETAA8_49740"/>
<evidence type="ECO:0000313" key="2">
    <source>
        <dbReference type="EMBL" id="QDU29858.1"/>
    </source>
</evidence>
<reference evidence="2 3" key="1">
    <citation type="submission" date="2019-02" db="EMBL/GenBank/DDBJ databases">
        <title>Deep-cultivation of Planctomycetes and their phenomic and genomic characterization uncovers novel biology.</title>
        <authorList>
            <person name="Wiegand S."/>
            <person name="Jogler M."/>
            <person name="Boedeker C."/>
            <person name="Pinto D."/>
            <person name="Vollmers J."/>
            <person name="Rivas-Marin E."/>
            <person name="Kohn T."/>
            <person name="Peeters S.H."/>
            <person name="Heuer A."/>
            <person name="Rast P."/>
            <person name="Oberbeckmann S."/>
            <person name="Bunk B."/>
            <person name="Jeske O."/>
            <person name="Meyerdierks A."/>
            <person name="Storesund J.E."/>
            <person name="Kallscheuer N."/>
            <person name="Luecker S."/>
            <person name="Lage O.M."/>
            <person name="Pohl T."/>
            <person name="Merkel B.J."/>
            <person name="Hornburger P."/>
            <person name="Mueller R.-W."/>
            <person name="Bruemmer F."/>
            <person name="Labrenz M."/>
            <person name="Spormann A.M."/>
            <person name="Op den Camp H."/>
            <person name="Overmann J."/>
            <person name="Amann R."/>
            <person name="Jetten M.S.M."/>
            <person name="Mascher T."/>
            <person name="Medema M.H."/>
            <person name="Devos D.P."/>
            <person name="Kaster A.-K."/>
            <person name="Ovreas L."/>
            <person name="Rohde M."/>
            <person name="Galperin M.Y."/>
            <person name="Jogler C."/>
        </authorList>
    </citation>
    <scope>NUCLEOTIDE SEQUENCE [LARGE SCALE GENOMIC DNA]</scope>
    <source>
        <strain evidence="2 3">ETA_A8</strain>
    </source>
</reference>
<dbReference type="EMBL" id="CP036274">
    <property type="protein sequence ID" value="QDU29858.1"/>
    <property type="molecule type" value="Genomic_DNA"/>
</dbReference>
<dbReference type="AlphaFoldDB" id="A0A517YI10"/>
<gene>
    <name evidence="2" type="ORF">ETAA8_49740</name>
</gene>
<organism evidence="2 3">
    <name type="scientific">Anatilimnocola aggregata</name>
    <dbReference type="NCBI Taxonomy" id="2528021"/>
    <lineage>
        <taxon>Bacteria</taxon>
        <taxon>Pseudomonadati</taxon>
        <taxon>Planctomycetota</taxon>
        <taxon>Planctomycetia</taxon>
        <taxon>Pirellulales</taxon>
        <taxon>Pirellulaceae</taxon>
        <taxon>Anatilimnocola</taxon>
    </lineage>
</organism>
<protein>
    <submittedName>
        <fullName evidence="2">Uncharacterized protein</fullName>
    </submittedName>
</protein>
<accession>A0A517YI10</accession>
<evidence type="ECO:0000313" key="3">
    <source>
        <dbReference type="Proteomes" id="UP000315017"/>
    </source>
</evidence>
<name>A0A517YI10_9BACT</name>
<keyword evidence="3" id="KW-1185">Reference proteome</keyword>
<feature type="transmembrane region" description="Helical" evidence="1">
    <location>
        <begin position="12"/>
        <end position="33"/>
    </location>
</feature>
<proteinExistence type="predicted"/>
<evidence type="ECO:0000256" key="1">
    <source>
        <dbReference type="SAM" id="Phobius"/>
    </source>
</evidence>
<keyword evidence="1" id="KW-0812">Transmembrane</keyword>
<sequence length="137" mass="15408">MTRYVNRRTRRGAAILVAIVLLVVVVTIMGIVLRQVATSQRMTRQQSWELQAQLLAESAIDRALVQLERNQEYRGETWLPLVGAAPADERGEALIKLTKRPDSDSYELVVTATFPNHPAHRALVMSQRIVPQPVPTK</sequence>
<dbReference type="OrthoDB" id="291797at2"/>
<dbReference type="Proteomes" id="UP000315017">
    <property type="component" value="Chromosome"/>
</dbReference>